<keyword evidence="3" id="KW-1185">Reference proteome</keyword>
<gene>
    <name evidence="2" type="ORF">RF55_24954</name>
</gene>
<evidence type="ECO:0000313" key="3">
    <source>
        <dbReference type="Proteomes" id="UP000036403"/>
    </source>
</evidence>
<protein>
    <submittedName>
        <fullName evidence="2">Uncharacterized protein</fullName>
    </submittedName>
</protein>
<name>A0A0J7MMM8_LASNI</name>
<dbReference type="Proteomes" id="UP000036403">
    <property type="component" value="Unassembled WGS sequence"/>
</dbReference>
<dbReference type="AlphaFoldDB" id="A0A0J7MMM8"/>
<dbReference type="PaxDb" id="67767-A0A0J7MMM8"/>
<accession>A0A0J7MMM8</accession>
<reference evidence="2 3" key="1">
    <citation type="submission" date="2015-04" db="EMBL/GenBank/DDBJ databases">
        <title>Lasius niger genome sequencing.</title>
        <authorList>
            <person name="Konorov E.A."/>
            <person name="Nikitin M.A."/>
            <person name="Kirill M.V."/>
            <person name="Chang P."/>
        </authorList>
    </citation>
    <scope>NUCLEOTIDE SEQUENCE [LARGE SCALE GENOMIC DNA]</scope>
    <source>
        <tissue evidence="2">Whole</tissue>
    </source>
</reference>
<proteinExistence type="predicted"/>
<sequence>MATTLTTDLTTAQITDPAQSKDSPLYNGLFSNNGFTIDAKLLTPQNNMENLSALNTGCIENLTESMDTCYISNDIDTNEIIGWKSHISLLTLRSDTNKDALEHILAIIDCMLKNPNTPIDATKYFRILQFIDWMKKTMKSKDHKQIELCSFSAKDLRVLEQFPSTSLPAKNGKKKHSDVEEGWTKARKTAKFCEISPATGSNIQTKNTFQPLQSADTND</sequence>
<comment type="caution">
    <text evidence="2">The sequence shown here is derived from an EMBL/GenBank/DDBJ whole genome shotgun (WGS) entry which is preliminary data.</text>
</comment>
<dbReference type="EMBL" id="LBMM01030836">
    <property type="protein sequence ID" value="KMQ81855.1"/>
    <property type="molecule type" value="Genomic_DNA"/>
</dbReference>
<evidence type="ECO:0000256" key="1">
    <source>
        <dbReference type="SAM" id="MobiDB-lite"/>
    </source>
</evidence>
<organism evidence="2 3">
    <name type="scientific">Lasius niger</name>
    <name type="common">Black garden ant</name>
    <dbReference type="NCBI Taxonomy" id="67767"/>
    <lineage>
        <taxon>Eukaryota</taxon>
        <taxon>Metazoa</taxon>
        <taxon>Ecdysozoa</taxon>
        <taxon>Arthropoda</taxon>
        <taxon>Hexapoda</taxon>
        <taxon>Insecta</taxon>
        <taxon>Pterygota</taxon>
        <taxon>Neoptera</taxon>
        <taxon>Endopterygota</taxon>
        <taxon>Hymenoptera</taxon>
        <taxon>Apocrita</taxon>
        <taxon>Aculeata</taxon>
        <taxon>Formicoidea</taxon>
        <taxon>Formicidae</taxon>
        <taxon>Formicinae</taxon>
        <taxon>Lasius</taxon>
        <taxon>Lasius</taxon>
    </lineage>
</organism>
<feature type="region of interest" description="Disordered" evidence="1">
    <location>
        <begin position="200"/>
        <end position="219"/>
    </location>
</feature>
<evidence type="ECO:0000313" key="2">
    <source>
        <dbReference type="EMBL" id="KMQ81855.1"/>
    </source>
</evidence>
<feature type="non-terminal residue" evidence="2">
    <location>
        <position position="219"/>
    </location>
</feature>